<organism evidence="2 3">
    <name type="scientific">Kineococcus xinjiangensis</name>
    <dbReference type="NCBI Taxonomy" id="512762"/>
    <lineage>
        <taxon>Bacteria</taxon>
        <taxon>Bacillati</taxon>
        <taxon>Actinomycetota</taxon>
        <taxon>Actinomycetes</taxon>
        <taxon>Kineosporiales</taxon>
        <taxon>Kineosporiaceae</taxon>
        <taxon>Kineococcus</taxon>
    </lineage>
</organism>
<keyword evidence="1" id="KW-0812">Transmembrane</keyword>
<sequence>MTTPSPDPTRTDALQPHGHVVEGAVVSRAAGTPTAAPVAGSVPARRPLMRWRSIDLITAAMLGVVFGVMFWGWNNLFYVIQPGWAAFPPAGGLVSGMWLLPAVVGALVIRRPGAALFVEMVAALVEMAIGSYWGPMVLVSGLMQGLGVEIAVAIFAWRRFNLGVAVLGGALAAVLEVVAWEWWFYWADWAWSWKLAYLGAFSLSGALIAGLGGYALVQALARAGALRSFPAGAEARLARARA</sequence>
<dbReference type="RefSeq" id="WP_245886393.1">
    <property type="nucleotide sequence ID" value="NZ_PTJD01000002.1"/>
</dbReference>
<dbReference type="AlphaFoldDB" id="A0A2S6IV07"/>
<feature type="transmembrane region" description="Helical" evidence="1">
    <location>
        <begin position="116"/>
        <end position="133"/>
    </location>
</feature>
<keyword evidence="1" id="KW-1133">Transmembrane helix</keyword>
<dbReference type="Proteomes" id="UP000239485">
    <property type="component" value="Unassembled WGS sequence"/>
</dbReference>
<protein>
    <submittedName>
        <fullName evidence="2">Energy-coupling factor transport system substrate-specific component</fullName>
    </submittedName>
</protein>
<name>A0A2S6IV07_9ACTN</name>
<feature type="transmembrane region" description="Helical" evidence="1">
    <location>
        <begin position="54"/>
        <end position="73"/>
    </location>
</feature>
<dbReference type="Pfam" id="PF09819">
    <property type="entry name" value="ABC_cobalt"/>
    <property type="match status" value="1"/>
</dbReference>
<feature type="transmembrane region" description="Helical" evidence="1">
    <location>
        <begin position="139"/>
        <end position="157"/>
    </location>
</feature>
<reference evidence="2 3" key="1">
    <citation type="submission" date="2018-02" db="EMBL/GenBank/DDBJ databases">
        <title>Genomic Encyclopedia of Archaeal and Bacterial Type Strains, Phase II (KMG-II): from individual species to whole genera.</title>
        <authorList>
            <person name="Goeker M."/>
        </authorList>
    </citation>
    <scope>NUCLEOTIDE SEQUENCE [LARGE SCALE GENOMIC DNA]</scope>
    <source>
        <strain evidence="2 3">DSM 22857</strain>
    </source>
</reference>
<proteinExistence type="predicted"/>
<keyword evidence="1" id="KW-0472">Membrane</keyword>
<comment type="caution">
    <text evidence="2">The sequence shown here is derived from an EMBL/GenBank/DDBJ whole genome shotgun (WGS) entry which is preliminary data.</text>
</comment>
<evidence type="ECO:0000256" key="1">
    <source>
        <dbReference type="SAM" id="Phobius"/>
    </source>
</evidence>
<feature type="transmembrane region" description="Helical" evidence="1">
    <location>
        <begin position="85"/>
        <end position="109"/>
    </location>
</feature>
<feature type="transmembrane region" description="Helical" evidence="1">
    <location>
        <begin position="195"/>
        <end position="217"/>
    </location>
</feature>
<gene>
    <name evidence="2" type="ORF">CLV92_102170</name>
</gene>
<dbReference type="InterPro" id="IPR017195">
    <property type="entry name" value="ABC_thiamin-permease_prd"/>
</dbReference>
<accession>A0A2S6IV07</accession>
<dbReference type="EMBL" id="PTJD01000002">
    <property type="protein sequence ID" value="PPK98019.1"/>
    <property type="molecule type" value="Genomic_DNA"/>
</dbReference>
<evidence type="ECO:0000313" key="3">
    <source>
        <dbReference type="Proteomes" id="UP000239485"/>
    </source>
</evidence>
<keyword evidence="3" id="KW-1185">Reference proteome</keyword>
<evidence type="ECO:0000313" key="2">
    <source>
        <dbReference type="EMBL" id="PPK98019.1"/>
    </source>
</evidence>
<feature type="transmembrane region" description="Helical" evidence="1">
    <location>
        <begin position="164"/>
        <end position="183"/>
    </location>
</feature>